<gene>
    <name evidence="2" type="ORF">OG814_09920</name>
</gene>
<keyword evidence="3" id="KW-1185">Reference proteome</keyword>
<organism evidence="2 3">
    <name type="scientific">Streptomyces zaomyceticus</name>
    <dbReference type="NCBI Taxonomy" id="68286"/>
    <lineage>
        <taxon>Bacteria</taxon>
        <taxon>Bacillati</taxon>
        <taxon>Actinomycetota</taxon>
        <taxon>Actinomycetes</taxon>
        <taxon>Kitasatosporales</taxon>
        <taxon>Streptomycetaceae</taxon>
        <taxon>Streptomyces</taxon>
    </lineage>
</organism>
<feature type="region of interest" description="Disordered" evidence="1">
    <location>
        <begin position="29"/>
        <end position="50"/>
    </location>
</feature>
<proteinExistence type="predicted"/>
<evidence type="ECO:0000313" key="3">
    <source>
        <dbReference type="Proteomes" id="UP001622594"/>
    </source>
</evidence>
<evidence type="ECO:0000313" key="2">
    <source>
        <dbReference type="EMBL" id="WTR69556.1"/>
    </source>
</evidence>
<accession>A0ABZ1L505</accession>
<name>A0ABZ1L505_9ACTN</name>
<protein>
    <submittedName>
        <fullName evidence="2">Uncharacterized protein</fullName>
    </submittedName>
</protein>
<dbReference type="RefSeq" id="WP_398436360.1">
    <property type="nucleotide sequence ID" value="NZ_CP108188.1"/>
</dbReference>
<reference evidence="2 3" key="1">
    <citation type="submission" date="2022-10" db="EMBL/GenBank/DDBJ databases">
        <title>The complete genomes of actinobacterial strains from the NBC collection.</title>
        <authorList>
            <person name="Joergensen T.S."/>
            <person name="Alvarez Arevalo M."/>
            <person name="Sterndorff E.B."/>
            <person name="Faurdal D."/>
            <person name="Vuksanovic O."/>
            <person name="Mourched A.-S."/>
            <person name="Charusanti P."/>
            <person name="Shaw S."/>
            <person name="Blin K."/>
            <person name="Weber T."/>
        </authorList>
    </citation>
    <scope>NUCLEOTIDE SEQUENCE [LARGE SCALE GENOMIC DNA]</scope>
    <source>
        <strain evidence="2 3">NBC_00123</strain>
    </source>
</reference>
<dbReference type="EMBL" id="CP108188">
    <property type="protein sequence ID" value="WTR69556.1"/>
    <property type="molecule type" value="Genomic_DNA"/>
</dbReference>
<sequence>MRLTTPGPVRRVPPHPVVAQAVPAHTVITPAAPAHPVTGRSVRQSGGGRR</sequence>
<evidence type="ECO:0000256" key="1">
    <source>
        <dbReference type="SAM" id="MobiDB-lite"/>
    </source>
</evidence>
<dbReference type="Proteomes" id="UP001622594">
    <property type="component" value="Chromosome"/>
</dbReference>